<organism evidence="1 2">
    <name type="scientific">Lentinula aff. lateritia</name>
    <dbReference type="NCBI Taxonomy" id="2804960"/>
    <lineage>
        <taxon>Eukaryota</taxon>
        <taxon>Fungi</taxon>
        <taxon>Dikarya</taxon>
        <taxon>Basidiomycota</taxon>
        <taxon>Agaricomycotina</taxon>
        <taxon>Agaricomycetes</taxon>
        <taxon>Agaricomycetidae</taxon>
        <taxon>Agaricales</taxon>
        <taxon>Marasmiineae</taxon>
        <taxon>Omphalotaceae</taxon>
        <taxon>Lentinula</taxon>
    </lineage>
</organism>
<sequence length="252" mass="28778">MRRGRAIPKLITAYETIHTLLAQYDEYRQKGYHLGDFEEDDDDIDEEKCAEELEEKRRGANSARSFDTSMVMNFVGEALNKEVQKINQTRLKEYQIKLHAHADRVTGSDNLTDLPAATSPEPVLEHIEEFHTSSRDSRGLQNDITGCLLCPVEFDWKDPIVHAAVRTFNSKYNFASSAHAHCFYKDKEFDLDDLDKGFLQSYLLIQVYRLMFTSPSSTKDQPQDVENLPASKKKKTTAINCHGNIAQIILST</sequence>
<dbReference type="Proteomes" id="UP001163835">
    <property type="component" value="Unassembled WGS sequence"/>
</dbReference>
<protein>
    <submittedName>
        <fullName evidence="1">Uncharacterized protein</fullName>
    </submittedName>
</protein>
<proteinExistence type="predicted"/>
<dbReference type="EMBL" id="MU797138">
    <property type="protein sequence ID" value="KAJ3803635.1"/>
    <property type="molecule type" value="Genomic_DNA"/>
</dbReference>
<evidence type="ECO:0000313" key="1">
    <source>
        <dbReference type="EMBL" id="KAJ3803635.1"/>
    </source>
</evidence>
<name>A0ACC1TFX5_9AGAR</name>
<accession>A0ACC1TFX5</accession>
<keyword evidence="2" id="KW-1185">Reference proteome</keyword>
<comment type="caution">
    <text evidence="1">The sequence shown here is derived from an EMBL/GenBank/DDBJ whole genome shotgun (WGS) entry which is preliminary data.</text>
</comment>
<evidence type="ECO:0000313" key="2">
    <source>
        <dbReference type="Proteomes" id="UP001163835"/>
    </source>
</evidence>
<reference evidence="1" key="1">
    <citation type="submission" date="2022-09" db="EMBL/GenBank/DDBJ databases">
        <title>A Global Phylogenomic Analysis of the Shiitake Genus Lentinula.</title>
        <authorList>
            <consortium name="DOE Joint Genome Institute"/>
            <person name="Sierra-Patev S."/>
            <person name="Min B."/>
            <person name="Naranjo-Ortiz M."/>
            <person name="Looney B."/>
            <person name="Konkel Z."/>
            <person name="Slot J.C."/>
            <person name="Sakamoto Y."/>
            <person name="Steenwyk J.L."/>
            <person name="Rokas A."/>
            <person name="Carro J."/>
            <person name="Camarero S."/>
            <person name="Ferreira P."/>
            <person name="Molpeceres G."/>
            <person name="Ruiz-Duenas F.J."/>
            <person name="Serrano A."/>
            <person name="Henrissat B."/>
            <person name="Drula E."/>
            <person name="Hughes K.W."/>
            <person name="Mata J.L."/>
            <person name="Ishikawa N.K."/>
            <person name="Vargas-Isla R."/>
            <person name="Ushijima S."/>
            <person name="Smith C.A."/>
            <person name="Ahrendt S."/>
            <person name="Andreopoulos W."/>
            <person name="He G."/>
            <person name="Labutti K."/>
            <person name="Lipzen A."/>
            <person name="Ng V."/>
            <person name="Riley R."/>
            <person name="Sandor L."/>
            <person name="Barry K."/>
            <person name="Martinez A.T."/>
            <person name="Xiao Y."/>
            <person name="Gibbons J.G."/>
            <person name="Terashima K."/>
            <person name="Grigoriev I.V."/>
            <person name="Hibbett D.S."/>
        </authorList>
    </citation>
    <scope>NUCLEOTIDE SEQUENCE</scope>
    <source>
        <strain evidence="1">TMI1499</strain>
    </source>
</reference>
<gene>
    <name evidence="1" type="ORF">F5876DRAFT_71289</name>
</gene>